<evidence type="ECO:0000256" key="3">
    <source>
        <dbReference type="SAM" id="MobiDB-lite"/>
    </source>
</evidence>
<evidence type="ECO:0000256" key="1">
    <source>
        <dbReference type="ARBA" id="ARBA00023054"/>
    </source>
</evidence>
<comment type="caution">
    <text evidence="4">The sequence shown here is derived from an EMBL/GenBank/DDBJ whole genome shotgun (WGS) entry which is preliminary data.</text>
</comment>
<proteinExistence type="predicted"/>
<dbReference type="Proteomes" id="UP001283361">
    <property type="component" value="Unassembled WGS sequence"/>
</dbReference>
<dbReference type="PANTHER" id="PTHR18870">
    <property type="entry name" value="PROTEIN TAG-278-RELATED"/>
    <property type="match status" value="1"/>
</dbReference>
<keyword evidence="5" id="KW-1185">Reference proteome</keyword>
<feature type="region of interest" description="Disordered" evidence="3">
    <location>
        <begin position="196"/>
        <end position="229"/>
    </location>
</feature>
<sequence>MPWGVAELSKLQITHDAKFKEMETEHRTRLENLSKETDARWKETMRAECNKLRHEITAQKDDEKKAALTHLSALKDQEIAAVRAGLDSQLLHLRSQMDELQRRLDNSHVSREEDQVKWEARLEEERLRLKEELLQAANEYARQVSAMEKLHSQEMERLKAKMEQEKTNAESELKSLHMEELQGLLTANKAALDSANQLQQREKEQALADLSAQHEEEKENLQDQLQKQKESEIEALDQSHKAQINAARMELQRAVEISRQKEKDHELAAEELRSEIGHREQHVRNLQEQVGKLQDELEHFKSAMKAKMAEVKQAHKEAAINLKLQEEKLTKLNQAALDSLAADHQREQQDLLAQFNAAQEMLKDKISELQIELEEANERYAQRESRPEDLEAIESLRCEVQEREVRIKDLIDEKRFYQLELVNRETNFNKVFNTTPNVGVLNPFQKPKKKGDKLSGKLPSLAHSNGLSSSHQRLDPLPGSPLHDNKLNPTKPLPQPAFTKKFVN</sequence>
<organism evidence="4 5">
    <name type="scientific">Elysia crispata</name>
    <name type="common">lettuce slug</name>
    <dbReference type="NCBI Taxonomy" id="231223"/>
    <lineage>
        <taxon>Eukaryota</taxon>
        <taxon>Metazoa</taxon>
        <taxon>Spiralia</taxon>
        <taxon>Lophotrochozoa</taxon>
        <taxon>Mollusca</taxon>
        <taxon>Gastropoda</taxon>
        <taxon>Heterobranchia</taxon>
        <taxon>Euthyneura</taxon>
        <taxon>Panpulmonata</taxon>
        <taxon>Sacoglossa</taxon>
        <taxon>Placobranchoidea</taxon>
        <taxon>Plakobranchidae</taxon>
        <taxon>Elysia</taxon>
    </lineage>
</organism>
<feature type="compositionally biased region" description="Polar residues" evidence="3">
    <location>
        <begin position="462"/>
        <end position="471"/>
    </location>
</feature>
<feature type="region of interest" description="Disordered" evidence="3">
    <location>
        <begin position="442"/>
        <end position="504"/>
    </location>
</feature>
<dbReference type="PANTHER" id="PTHR18870:SF9">
    <property type="entry name" value="PROTEIN TAG-278-RELATED"/>
    <property type="match status" value="1"/>
</dbReference>
<dbReference type="AlphaFoldDB" id="A0AAE0Z456"/>
<protein>
    <recommendedName>
        <fullName evidence="6">Protein FAM184A/B N-terminal domain-containing protein</fullName>
    </recommendedName>
</protein>
<name>A0AAE0Z456_9GAST</name>
<evidence type="ECO:0000313" key="4">
    <source>
        <dbReference type="EMBL" id="KAK3762474.1"/>
    </source>
</evidence>
<evidence type="ECO:0008006" key="6">
    <source>
        <dbReference type="Google" id="ProtNLM"/>
    </source>
</evidence>
<dbReference type="EMBL" id="JAWDGP010004710">
    <property type="protein sequence ID" value="KAK3762474.1"/>
    <property type="molecule type" value="Genomic_DNA"/>
</dbReference>
<keyword evidence="1 2" id="KW-0175">Coiled coil</keyword>
<feature type="compositionally biased region" description="Basic and acidic residues" evidence="3">
    <location>
        <begin position="200"/>
        <end position="229"/>
    </location>
</feature>
<reference evidence="4" key="1">
    <citation type="journal article" date="2023" name="G3 (Bethesda)">
        <title>A reference genome for the long-term kleptoplast-retaining sea slug Elysia crispata morphotype clarki.</title>
        <authorList>
            <person name="Eastman K.E."/>
            <person name="Pendleton A.L."/>
            <person name="Shaikh M.A."/>
            <person name="Suttiyut T."/>
            <person name="Ogas R."/>
            <person name="Tomko P."/>
            <person name="Gavelis G."/>
            <person name="Widhalm J.R."/>
            <person name="Wisecaver J.H."/>
        </authorList>
    </citation>
    <scope>NUCLEOTIDE SEQUENCE</scope>
    <source>
        <strain evidence="4">ECLA1</strain>
    </source>
</reference>
<feature type="coiled-coil region" evidence="2">
    <location>
        <begin position="269"/>
        <end position="413"/>
    </location>
</feature>
<gene>
    <name evidence="4" type="ORF">RRG08_009862</name>
</gene>
<accession>A0AAE0Z456</accession>
<evidence type="ECO:0000256" key="2">
    <source>
        <dbReference type="SAM" id="Coils"/>
    </source>
</evidence>
<evidence type="ECO:0000313" key="5">
    <source>
        <dbReference type="Proteomes" id="UP001283361"/>
    </source>
</evidence>